<gene>
    <name evidence="1" type="ORF">DPCES_3574</name>
</gene>
<evidence type="ECO:0008006" key="2">
    <source>
        <dbReference type="Google" id="ProtNLM"/>
    </source>
</evidence>
<proteinExistence type="predicted"/>
<accession>A0A098B505</accession>
<protein>
    <recommendedName>
        <fullName evidence="2">rRNA biogenesis protein rrp5</fullName>
    </recommendedName>
</protein>
<reference evidence="1" key="1">
    <citation type="submission" date="2014-07" db="EMBL/GenBank/DDBJ databases">
        <authorList>
            <person name="Hornung V.Bastian."/>
        </authorList>
    </citation>
    <scope>NUCLEOTIDE SEQUENCE</scope>
    <source>
        <strain evidence="1">PCE-S</strain>
    </source>
</reference>
<organism evidence="1">
    <name type="scientific">Desulfitobacterium hafniense</name>
    <name type="common">Desulfitobacterium frappieri</name>
    <dbReference type="NCBI Taxonomy" id="49338"/>
    <lineage>
        <taxon>Bacteria</taxon>
        <taxon>Bacillati</taxon>
        <taxon>Bacillota</taxon>
        <taxon>Clostridia</taxon>
        <taxon>Eubacteriales</taxon>
        <taxon>Desulfitobacteriaceae</taxon>
        <taxon>Desulfitobacterium</taxon>
    </lineage>
</organism>
<dbReference type="EMBL" id="LK996017">
    <property type="protein sequence ID" value="CDX03460.1"/>
    <property type="molecule type" value="Genomic_DNA"/>
</dbReference>
<dbReference type="AlphaFoldDB" id="A0A098B505"/>
<dbReference type="PATRIC" id="fig|49338.4.peg.3838"/>
<evidence type="ECO:0000313" key="1">
    <source>
        <dbReference type="EMBL" id="CDX03460.1"/>
    </source>
</evidence>
<sequence length="103" mass="11036">MSRTSDLSQVVTELRNAAQSLISVADSLNDLFSGEVAPQPESAPKEKPITLETVRAVLAEKSRSGFTSEVKALIEKHGAARLSEVDPINYKALLAEAEVLGDE</sequence>
<dbReference type="RefSeq" id="WP_208926040.1">
    <property type="nucleotide sequence ID" value="NZ_LK996017.1"/>
</dbReference>
<name>A0A098B505_DESHA</name>